<dbReference type="InterPro" id="IPR026870">
    <property type="entry name" value="Zinc_ribbon_dom"/>
</dbReference>
<dbReference type="AlphaFoldDB" id="X1C553"/>
<dbReference type="Pfam" id="PF13240">
    <property type="entry name" value="Zn_Ribbon_1"/>
    <property type="match status" value="1"/>
</dbReference>
<comment type="caution">
    <text evidence="3">The sequence shown here is derived from an EMBL/GenBank/DDBJ whole genome shotgun (WGS) entry which is preliminary data.</text>
</comment>
<evidence type="ECO:0000259" key="2">
    <source>
        <dbReference type="Pfam" id="PF13240"/>
    </source>
</evidence>
<feature type="region of interest" description="Disordered" evidence="1">
    <location>
        <begin position="35"/>
        <end position="60"/>
    </location>
</feature>
<evidence type="ECO:0000313" key="3">
    <source>
        <dbReference type="EMBL" id="GAG79511.1"/>
    </source>
</evidence>
<sequence length="60" mass="6798">MVNDMPYCYKCGSEVKEENSFCPKCGVSLKSGVIRPPISPETSISEKTEKQEKQEKQEKN</sequence>
<organism evidence="3">
    <name type="scientific">marine sediment metagenome</name>
    <dbReference type="NCBI Taxonomy" id="412755"/>
    <lineage>
        <taxon>unclassified sequences</taxon>
        <taxon>metagenomes</taxon>
        <taxon>ecological metagenomes</taxon>
    </lineage>
</organism>
<feature type="domain" description="Zinc-ribbon" evidence="2">
    <location>
        <begin position="7"/>
        <end position="26"/>
    </location>
</feature>
<feature type="compositionally biased region" description="Basic and acidic residues" evidence="1">
    <location>
        <begin position="44"/>
        <end position="60"/>
    </location>
</feature>
<reference evidence="3" key="1">
    <citation type="journal article" date="2014" name="Front. Microbiol.">
        <title>High frequency of phylogenetically diverse reductive dehalogenase-homologous genes in deep subseafloor sedimentary metagenomes.</title>
        <authorList>
            <person name="Kawai M."/>
            <person name="Futagami T."/>
            <person name="Toyoda A."/>
            <person name="Takaki Y."/>
            <person name="Nishi S."/>
            <person name="Hori S."/>
            <person name="Arai W."/>
            <person name="Tsubouchi T."/>
            <person name="Morono Y."/>
            <person name="Uchiyama I."/>
            <person name="Ito T."/>
            <person name="Fujiyama A."/>
            <person name="Inagaki F."/>
            <person name="Takami H."/>
        </authorList>
    </citation>
    <scope>NUCLEOTIDE SEQUENCE</scope>
    <source>
        <strain evidence="3">Expedition CK06-06</strain>
    </source>
</reference>
<name>X1C553_9ZZZZ</name>
<evidence type="ECO:0000256" key="1">
    <source>
        <dbReference type="SAM" id="MobiDB-lite"/>
    </source>
</evidence>
<protein>
    <recommendedName>
        <fullName evidence="2">Zinc-ribbon domain-containing protein</fullName>
    </recommendedName>
</protein>
<accession>X1C553</accession>
<dbReference type="EMBL" id="BART01017589">
    <property type="protein sequence ID" value="GAG79511.1"/>
    <property type="molecule type" value="Genomic_DNA"/>
</dbReference>
<proteinExistence type="predicted"/>
<gene>
    <name evidence="3" type="ORF">S01H4_33423</name>
</gene>